<organism evidence="6 7">
    <name type="scientific">Aspergillus pseudonomiae</name>
    <dbReference type="NCBI Taxonomy" id="1506151"/>
    <lineage>
        <taxon>Eukaryota</taxon>
        <taxon>Fungi</taxon>
        <taxon>Dikarya</taxon>
        <taxon>Ascomycota</taxon>
        <taxon>Pezizomycotina</taxon>
        <taxon>Eurotiomycetes</taxon>
        <taxon>Eurotiomycetidae</taxon>
        <taxon>Eurotiales</taxon>
        <taxon>Aspergillaceae</taxon>
        <taxon>Aspergillus</taxon>
        <taxon>Aspergillus subgen. Circumdati</taxon>
    </lineage>
</organism>
<dbReference type="InterPro" id="IPR000719">
    <property type="entry name" value="Prot_kinase_dom"/>
</dbReference>
<dbReference type="InterPro" id="IPR011009">
    <property type="entry name" value="Kinase-like_dom_sf"/>
</dbReference>
<dbReference type="SUPFAM" id="SSF56112">
    <property type="entry name" value="Protein kinase-like (PK-like)"/>
    <property type="match status" value="1"/>
</dbReference>
<dbReference type="PROSITE" id="PS50011">
    <property type="entry name" value="PROTEIN_KINASE_DOM"/>
    <property type="match status" value="1"/>
</dbReference>
<evidence type="ECO:0000313" key="7">
    <source>
        <dbReference type="Proteomes" id="UP000325579"/>
    </source>
</evidence>
<dbReference type="EMBL" id="ML736746">
    <property type="protein sequence ID" value="KAE8407744.1"/>
    <property type="molecule type" value="Genomic_DNA"/>
</dbReference>
<evidence type="ECO:0000313" key="6">
    <source>
        <dbReference type="EMBL" id="KAE8407744.1"/>
    </source>
</evidence>
<sequence length="274" mass="30452">MSYRKTDGLVMFSLGPFLQPLWSTFYFLVSPILTSLVAPVHGPTHTSEELYVTKGKILALGGGTGIIQRLSSNAVMQTPIPNPFCKAEEEDHRRNMRLEAKVYTTIGEHLHVPKLIHWDAENCCLTMDIQATKALILLHSFQVAHCDLSPRNILLDSHLNIKIADFGGASLCGTEPSATSATRFRHPGYDWDSPPLFGDDIFSLGSLIYLIMTGSYPYEDVISDEVEKLFEAHQFPDVSSLVCGTIILQCWHRQVDSAQAIYTDLTAIETEHSA</sequence>
<dbReference type="GeneID" id="43668947"/>
<evidence type="ECO:0000259" key="5">
    <source>
        <dbReference type="PROSITE" id="PS50011"/>
    </source>
</evidence>
<dbReference type="Proteomes" id="UP000325579">
    <property type="component" value="Unassembled WGS sequence"/>
</dbReference>
<evidence type="ECO:0000256" key="2">
    <source>
        <dbReference type="ARBA" id="ARBA00022741"/>
    </source>
</evidence>
<evidence type="ECO:0000256" key="3">
    <source>
        <dbReference type="ARBA" id="ARBA00022777"/>
    </source>
</evidence>
<keyword evidence="2" id="KW-0547">Nucleotide-binding</keyword>
<dbReference type="Pfam" id="PF00069">
    <property type="entry name" value="Pkinase"/>
    <property type="match status" value="1"/>
</dbReference>
<proteinExistence type="predicted"/>
<evidence type="ECO:0000256" key="1">
    <source>
        <dbReference type="ARBA" id="ARBA00022679"/>
    </source>
</evidence>
<dbReference type="InterPro" id="IPR051681">
    <property type="entry name" value="Ser/Thr_Kinases-Pseudokinases"/>
</dbReference>
<keyword evidence="3 6" id="KW-0418">Kinase</keyword>
<keyword evidence="7" id="KW-1185">Reference proteome</keyword>
<dbReference type="RefSeq" id="XP_031945063.1">
    <property type="nucleotide sequence ID" value="XM_032084256.1"/>
</dbReference>
<dbReference type="AlphaFoldDB" id="A0A5N7DMX4"/>
<feature type="domain" description="Protein kinase" evidence="5">
    <location>
        <begin position="1"/>
        <end position="274"/>
    </location>
</feature>
<reference evidence="6 7" key="1">
    <citation type="submission" date="2019-04" db="EMBL/GenBank/DDBJ databases">
        <authorList>
            <consortium name="DOE Joint Genome Institute"/>
            <person name="Mondo S."/>
            <person name="Kjaerbolling I."/>
            <person name="Vesth T."/>
            <person name="Frisvad J.C."/>
            <person name="Nybo J.L."/>
            <person name="Theobald S."/>
            <person name="Kildgaard S."/>
            <person name="Isbrandt T."/>
            <person name="Kuo A."/>
            <person name="Sato A."/>
            <person name="Lyhne E.K."/>
            <person name="Kogle M.E."/>
            <person name="Wiebenga A."/>
            <person name="Kun R.S."/>
            <person name="Lubbers R.J."/>
            <person name="Makela M.R."/>
            <person name="Barry K."/>
            <person name="Chovatia M."/>
            <person name="Clum A."/>
            <person name="Daum C."/>
            <person name="Haridas S."/>
            <person name="He G."/>
            <person name="LaButti K."/>
            <person name="Lipzen A."/>
            <person name="Riley R."/>
            <person name="Salamov A."/>
            <person name="Simmons B.A."/>
            <person name="Magnuson J.K."/>
            <person name="Henrissat B."/>
            <person name="Mortensen U.H."/>
            <person name="Larsen T.O."/>
            <person name="Devries R.P."/>
            <person name="Grigoriev I.V."/>
            <person name="Machida M."/>
            <person name="Baker S.E."/>
            <person name="Andersen M.R."/>
            <person name="Cantor M.N."/>
            <person name="Hua S.X."/>
        </authorList>
    </citation>
    <scope>NUCLEOTIDE SEQUENCE [LARGE SCALE GENOMIC DNA]</scope>
    <source>
        <strain evidence="6 7">CBS 119388</strain>
    </source>
</reference>
<dbReference type="GO" id="GO:0005524">
    <property type="term" value="F:ATP binding"/>
    <property type="evidence" value="ECO:0007669"/>
    <property type="project" value="UniProtKB-KW"/>
</dbReference>
<keyword evidence="1" id="KW-0808">Transferase</keyword>
<evidence type="ECO:0000256" key="4">
    <source>
        <dbReference type="ARBA" id="ARBA00022840"/>
    </source>
</evidence>
<name>A0A5N7DMX4_9EURO</name>
<dbReference type="GO" id="GO:0004674">
    <property type="term" value="F:protein serine/threonine kinase activity"/>
    <property type="evidence" value="ECO:0007669"/>
    <property type="project" value="TreeGrafter"/>
</dbReference>
<gene>
    <name evidence="6" type="ORF">BDV37DRAFT_268895</name>
</gene>
<accession>A0A5N7DMX4</accession>
<dbReference type="PANTHER" id="PTHR44329:SF288">
    <property type="entry name" value="MITOGEN-ACTIVATED PROTEIN KINASE KINASE KINASE 20"/>
    <property type="match status" value="1"/>
</dbReference>
<dbReference type="PANTHER" id="PTHR44329">
    <property type="entry name" value="SERINE/THREONINE-PROTEIN KINASE TNNI3K-RELATED"/>
    <property type="match status" value="1"/>
</dbReference>
<protein>
    <submittedName>
        <fullName evidence="6">Kinase-like domain-containing protein</fullName>
    </submittedName>
</protein>
<dbReference type="SMART" id="SM00220">
    <property type="entry name" value="S_TKc"/>
    <property type="match status" value="1"/>
</dbReference>
<dbReference type="OrthoDB" id="1668230at2759"/>
<keyword evidence="4" id="KW-0067">ATP-binding</keyword>
<dbReference type="Gene3D" id="1.10.510.10">
    <property type="entry name" value="Transferase(Phosphotransferase) domain 1"/>
    <property type="match status" value="1"/>
</dbReference>